<protein>
    <submittedName>
        <fullName evidence="1">Uncharacterized protein</fullName>
    </submittedName>
</protein>
<organism evidence="1 2">
    <name type="scientific">Heterobasidion irregulare (strain TC 32-1)</name>
    <dbReference type="NCBI Taxonomy" id="747525"/>
    <lineage>
        <taxon>Eukaryota</taxon>
        <taxon>Fungi</taxon>
        <taxon>Dikarya</taxon>
        <taxon>Basidiomycota</taxon>
        <taxon>Agaricomycotina</taxon>
        <taxon>Agaricomycetes</taxon>
        <taxon>Russulales</taxon>
        <taxon>Bondarzewiaceae</taxon>
        <taxon>Heterobasidion</taxon>
        <taxon>Heterobasidion annosum species complex</taxon>
    </lineage>
</organism>
<name>W4KIN8_HETIT</name>
<sequence>MPPMPPPPPSGPSCLGPCEGPSSPLCFLPLFGQCSRLWRWTSSLRTKRAGQSPHANSRCPPWRRVALCRGMSYGHDSRLLHPSVPSQT</sequence>
<keyword evidence="2" id="KW-1185">Reference proteome</keyword>
<dbReference type="KEGG" id="hir:HETIRDRAFT_470241"/>
<accession>W4KIN8</accession>
<dbReference type="Proteomes" id="UP000030671">
    <property type="component" value="Unassembled WGS sequence"/>
</dbReference>
<evidence type="ECO:0000313" key="1">
    <source>
        <dbReference type="EMBL" id="ETW85185.1"/>
    </source>
</evidence>
<dbReference type="RefSeq" id="XP_009542060.1">
    <property type="nucleotide sequence ID" value="XM_009543765.1"/>
</dbReference>
<evidence type="ECO:0000313" key="2">
    <source>
        <dbReference type="Proteomes" id="UP000030671"/>
    </source>
</evidence>
<dbReference type="InParanoid" id="W4KIN8"/>
<reference evidence="1 2" key="1">
    <citation type="journal article" date="2012" name="New Phytol.">
        <title>Insight into trade-off between wood decay and parasitism from the genome of a fungal forest pathogen.</title>
        <authorList>
            <person name="Olson A."/>
            <person name="Aerts A."/>
            <person name="Asiegbu F."/>
            <person name="Belbahri L."/>
            <person name="Bouzid O."/>
            <person name="Broberg A."/>
            <person name="Canback B."/>
            <person name="Coutinho P.M."/>
            <person name="Cullen D."/>
            <person name="Dalman K."/>
            <person name="Deflorio G."/>
            <person name="van Diepen L.T."/>
            <person name="Dunand C."/>
            <person name="Duplessis S."/>
            <person name="Durling M."/>
            <person name="Gonthier P."/>
            <person name="Grimwood J."/>
            <person name="Fossdal C.G."/>
            <person name="Hansson D."/>
            <person name="Henrissat B."/>
            <person name="Hietala A."/>
            <person name="Himmelstrand K."/>
            <person name="Hoffmeister D."/>
            <person name="Hogberg N."/>
            <person name="James T.Y."/>
            <person name="Karlsson M."/>
            <person name="Kohler A."/>
            <person name="Kues U."/>
            <person name="Lee Y.H."/>
            <person name="Lin Y.C."/>
            <person name="Lind M."/>
            <person name="Lindquist E."/>
            <person name="Lombard V."/>
            <person name="Lucas S."/>
            <person name="Lunden K."/>
            <person name="Morin E."/>
            <person name="Murat C."/>
            <person name="Park J."/>
            <person name="Raffaello T."/>
            <person name="Rouze P."/>
            <person name="Salamov A."/>
            <person name="Schmutz J."/>
            <person name="Solheim H."/>
            <person name="Stahlberg J."/>
            <person name="Velez H."/>
            <person name="de Vries R.P."/>
            <person name="Wiebenga A."/>
            <person name="Woodward S."/>
            <person name="Yakovlev I."/>
            <person name="Garbelotto M."/>
            <person name="Martin F."/>
            <person name="Grigoriev I.V."/>
            <person name="Stenlid J."/>
        </authorList>
    </citation>
    <scope>NUCLEOTIDE SEQUENCE [LARGE SCALE GENOMIC DNA]</scope>
    <source>
        <strain evidence="1 2">TC 32-1</strain>
    </source>
</reference>
<dbReference type="GeneID" id="20677339"/>
<proteinExistence type="predicted"/>
<dbReference type="AlphaFoldDB" id="W4KIN8"/>
<dbReference type="HOGENOM" id="CLU_2469362_0_0_1"/>
<gene>
    <name evidence="1" type="ORF">HETIRDRAFT_470241</name>
</gene>
<dbReference type="EMBL" id="KI925455">
    <property type="protein sequence ID" value="ETW85185.1"/>
    <property type="molecule type" value="Genomic_DNA"/>
</dbReference>